<organism evidence="1 2">
    <name type="scientific">Polyporus arcularius HHB13444</name>
    <dbReference type="NCBI Taxonomy" id="1314778"/>
    <lineage>
        <taxon>Eukaryota</taxon>
        <taxon>Fungi</taxon>
        <taxon>Dikarya</taxon>
        <taxon>Basidiomycota</taxon>
        <taxon>Agaricomycotina</taxon>
        <taxon>Agaricomycetes</taxon>
        <taxon>Polyporales</taxon>
        <taxon>Polyporaceae</taxon>
        <taxon>Polyporus</taxon>
    </lineage>
</organism>
<sequence>MACLPVDSLLRLRLSSRLADEYVSATLKTRFRHLIRPFIDDYDLFDHTLIKLAAVIGSDGALGVLYPAFPMPDHIELFTPFETHTEMVGHLVEVEGYSIEDVLFQEQDCLPESVSCIAWVARGDFTIAVVASSSSSPLWPITAGWNTALFAYVTPNIFEHAYPGLTEESAALFNPERLLAGRRVPPPTFARMAADWVSDHGWLFGVMEDDLPTREACTGDNSALCGAVVRFFGDRHCTRGTLLALDDPFIRHPANQLTRYTAMWWRGGHLCSPQCHSGVLELTPQARTCLRSAVRFD</sequence>
<proteinExistence type="predicted"/>
<name>A0A5C3NVZ3_9APHY</name>
<keyword evidence="2" id="KW-1185">Reference proteome</keyword>
<gene>
    <name evidence="1" type="ORF">K466DRAFT_501817</name>
</gene>
<protein>
    <submittedName>
        <fullName evidence="1">Uncharacterized protein</fullName>
    </submittedName>
</protein>
<dbReference type="InParanoid" id="A0A5C3NVZ3"/>
<evidence type="ECO:0000313" key="2">
    <source>
        <dbReference type="Proteomes" id="UP000308197"/>
    </source>
</evidence>
<evidence type="ECO:0000313" key="1">
    <source>
        <dbReference type="EMBL" id="TFK81636.1"/>
    </source>
</evidence>
<dbReference type="EMBL" id="ML211578">
    <property type="protein sequence ID" value="TFK81636.1"/>
    <property type="molecule type" value="Genomic_DNA"/>
</dbReference>
<dbReference type="AlphaFoldDB" id="A0A5C3NVZ3"/>
<dbReference type="Proteomes" id="UP000308197">
    <property type="component" value="Unassembled WGS sequence"/>
</dbReference>
<reference evidence="1 2" key="1">
    <citation type="journal article" date="2019" name="Nat. Ecol. Evol.">
        <title>Megaphylogeny resolves global patterns of mushroom evolution.</title>
        <authorList>
            <person name="Varga T."/>
            <person name="Krizsan K."/>
            <person name="Foldi C."/>
            <person name="Dima B."/>
            <person name="Sanchez-Garcia M."/>
            <person name="Sanchez-Ramirez S."/>
            <person name="Szollosi G.J."/>
            <person name="Szarkandi J.G."/>
            <person name="Papp V."/>
            <person name="Albert L."/>
            <person name="Andreopoulos W."/>
            <person name="Angelini C."/>
            <person name="Antonin V."/>
            <person name="Barry K.W."/>
            <person name="Bougher N.L."/>
            <person name="Buchanan P."/>
            <person name="Buyck B."/>
            <person name="Bense V."/>
            <person name="Catcheside P."/>
            <person name="Chovatia M."/>
            <person name="Cooper J."/>
            <person name="Damon W."/>
            <person name="Desjardin D."/>
            <person name="Finy P."/>
            <person name="Geml J."/>
            <person name="Haridas S."/>
            <person name="Hughes K."/>
            <person name="Justo A."/>
            <person name="Karasinski D."/>
            <person name="Kautmanova I."/>
            <person name="Kiss B."/>
            <person name="Kocsube S."/>
            <person name="Kotiranta H."/>
            <person name="LaButti K.M."/>
            <person name="Lechner B.E."/>
            <person name="Liimatainen K."/>
            <person name="Lipzen A."/>
            <person name="Lukacs Z."/>
            <person name="Mihaltcheva S."/>
            <person name="Morgado L.N."/>
            <person name="Niskanen T."/>
            <person name="Noordeloos M.E."/>
            <person name="Ohm R.A."/>
            <person name="Ortiz-Santana B."/>
            <person name="Ovrebo C."/>
            <person name="Racz N."/>
            <person name="Riley R."/>
            <person name="Savchenko A."/>
            <person name="Shiryaev A."/>
            <person name="Soop K."/>
            <person name="Spirin V."/>
            <person name="Szebenyi C."/>
            <person name="Tomsovsky M."/>
            <person name="Tulloss R.E."/>
            <person name="Uehling J."/>
            <person name="Grigoriev I.V."/>
            <person name="Vagvolgyi C."/>
            <person name="Papp T."/>
            <person name="Martin F.M."/>
            <person name="Miettinen O."/>
            <person name="Hibbett D.S."/>
            <person name="Nagy L.G."/>
        </authorList>
    </citation>
    <scope>NUCLEOTIDE SEQUENCE [LARGE SCALE GENOMIC DNA]</scope>
    <source>
        <strain evidence="1 2">HHB13444</strain>
    </source>
</reference>
<accession>A0A5C3NVZ3</accession>